<feature type="transmembrane region" description="Helical" evidence="2">
    <location>
        <begin position="22"/>
        <end position="43"/>
    </location>
</feature>
<sequence length="71" mass="8034">FIGTGIQYCFTRNLRIYSPHFYFSYFLRVFTGALACIFLCVCVDRFGRRGMLLLAAIVTGLSSLLLLALTQ</sequence>
<evidence type="ECO:0000256" key="2">
    <source>
        <dbReference type="SAM" id="Phobius"/>
    </source>
</evidence>
<reference evidence="3 4" key="1">
    <citation type="submission" date="2024-05" db="EMBL/GenBank/DDBJ databases">
        <title>Genome sequencing and assembly of Indian major carp, Cirrhinus mrigala (Hamilton, 1822).</title>
        <authorList>
            <person name="Mohindra V."/>
            <person name="Chowdhury L.M."/>
            <person name="Lal K."/>
            <person name="Jena J.K."/>
        </authorList>
    </citation>
    <scope>NUCLEOTIDE SEQUENCE [LARGE SCALE GENOMIC DNA]</scope>
    <source>
        <strain evidence="3">CM1030</strain>
        <tissue evidence="3">Blood</tissue>
    </source>
</reference>
<evidence type="ECO:0000313" key="4">
    <source>
        <dbReference type="Proteomes" id="UP001529510"/>
    </source>
</evidence>
<dbReference type="InterPro" id="IPR036259">
    <property type="entry name" value="MFS_trans_sf"/>
</dbReference>
<keyword evidence="2" id="KW-1133">Transmembrane helix</keyword>
<organism evidence="3 4">
    <name type="scientific">Cirrhinus mrigala</name>
    <name type="common">Mrigala</name>
    <dbReference type="NCBI Taxonomy" id="683832"/>
    <lineage>
        <taxon>Eukaryota</taxon>
        <taxon>Metazoa</taxon>
        <taxon>Chordata</taxon>
        <taxon>Craniata</taxon>
        <taxon>Vertebrata</taxon>
        <taxon>Euteleostomi</taxon>
        <taxon>Actinopterygii</taxon>
        <taxon>Neopterygii</taxon>
        <taxon>Teleostei</taxon>
        <taxon>Ostariophysi</taxon>
        <taxon>Cypriniformes</taxon>
        <taxon>Cyprinidae</taxon>
        <taxon>Labeoninae</taxon>
        <taxon>Labeonini</taxon>
        <taxon>Cirrhinus</taxon>
    </lineage>
</organism>
<accession>A0ABD0QPC4</accession>
<feature type="transmembrane region" description="Helical" evidence="2">
    <location>
        <begin position="50"/>
        <end position="69"/>
    </location>
</feature>
<proteinExistence type="predicted"/>
<dbReference type="Proteomes" id="UP001529510">
    <property type="component" value="Unassembled WGS sequence"/>
</dbReference>
<name>A0ABD0QPC4_CIRMR</name>
<keyword evidence="2" id="KW-0472">Membrane</keyword>
<dbReference type="EMBL" id="JAMKFB020000007">
    <property type="protein sequence ID" value="KAL0188027.1"/>
    <property type="molecule type" value="Genomic_DNA"/>
</dbReference>
<protein>
    <submittedName>
        <fullName evidence="3">Uncharacterized protein</fullName>
    </submittedName>
</protein>
<keyword evidence="4" id="KW-1185">Reference proteome</keyword>
<dbReference type="GO" id="GO:0016020">
    <property type="term" value="C:membrane"/>
    <property type="evidence" value="ECO:0007669"/>
    <property type="project" value="UniProtKB-SubCell"/>
</dbReference>
<comment type="subcellular location">
    <subcellularLocation>
        <location evidence="1">Membrane</location>
        <topology evidence="1">Multi-pass membrane protein</topology>
    </subcellularLocation>
</comment>
<comment type="caution">
    <text evidence="3">The sequence shown here is derived from an EMBL/GenBank/DDBJ whole genome shotgun (WGS) entry which is preliminary data.</text>
</comment>
<feature type="non-terminal residue" evidence="3">
    <location>
        <position position="1"/>
    </location>
</feature>
<dbReference type="SUPFAM" id="SSF103473">
    <property type="entry name" value="MFS general substrate transporter"/>
    <property type="match status" value="1"/>
</dbReference>
<gene>
    <name evidence="3" type="ORF">M9458_015126</name>
</gene>
<keyword evidence="2" id="KW-0812">Transmembrane</keyword>
<evidence type="ECO:0000256" key="1">
    <source>
        <dbReference type="ARBA" id="ARBA00004141"/>
    </source>
</evidence>
<dbReference type="AlphaFoldDB" id="A0ABD0QPC4"/>
<evidence type="ECO:0000313" key="3">
    <source>
        <dbReference type="EMBL" id="KAL0188027.1"/>
    </source>
</evidence>
<feature type="non-terminal residue" evidence="3">
    <location>
        <position position="71"/>
    </location>
</feature>